<dbReference type="EMBL" id="OX596085">
    <property type="protein sequence ID" value="CAI9690448.1"/>
    <property type="molecule type" value="Genomic_DNA"/>
</dbReference>
<name>A0ACB0DQB7_RANTA</name>
<sequence>MPRGSAGSDLRSRLYPGFPRPSPRALRTARPEWAAEPRTTARPLTAGLCTPHLSRRGVKTRHPAPLPGAQVPSLVPSPAPPLVGSEGRDPTAPSWTERGGRGPSERYRHGPHLPEPDGRAPCASKLSGHCSSRPVGRSGTDRLADRPWFPEEPLPEAVRPQPTVREL</sequence>
<dbReference type="Proteomes" id="UP001162501">
    <property type="component" value="Chromosome 1"/>
</dbReference>
<evidence type="ECO:0000313" key="2">
    <source>
        <dbReference type="Proteomes" id="UP001162501"/>
    </source>
</evidence>
<reference evidence="1" key="1">
    <citation type="submission" date="2023-05" db="EMBL/GenBank/DDBJ databases">
        <authorList>
            <consortium name="ELIXIR-Norway"/>
        </authorList>
    </citation>
    <scope>NUCLEOTIDE SEQUENCE</scope>
</reference>
<accession>A0ACB0DQB7</accession>
<organism evidence="1 2">
    <name type="scientific">Rangifer tarandus platyrhynchus</name>
    <name type="common">Svalbard reindeer</name>
    <dbReference type="NCBI Taxonomy" id="3082113"/>
    <lineage>
        <taxon>Eukaryota</taxon>
        <taxon>Metazoa</taxon>
        <taxon>Chordata</taxon>
        <taxon>Craniata</taxon>
        <taxon>Vertebrata</taxon>
        <taxon>Euteleostomi</taxon>
        <taxon>Mammalia</taxon>
        <taxon>Eutheria</taxon>
        <taxon>Laurasiatheria</taxon>
        <taxon>Artiodactyla</taxon>
        <taxon>Ruminantia</taxon>
        <taxon>Pecora</taxon>
        <taxon>Cervidae</taxon>
        <taxon>Odocoileinae</taxon>
        <taxon>Rangifer</taxon>
    </lineage>
</organism>
<evidence type="ECO:0000313" key="1">
    <source>
        <dbReference type="EMBL" id="CAI9690448.1"/>
    </source>
</evidence>
<protein>
    <submittedName>
        <fullName evidence="1">Uncharacterized protein</fullName>
    </submittedName>
</protein>
<gene>
    <name evidence="1" type="ORF">MRATA1EN3_LOCUS1661</name>
</gene>
<proteinExistence type="predicted"/>